<sequence>MKDYPMTIIKKNLCKKVFLEDFESDSKREGVTVDLNNPDNSAERTEFRGRQQQFRFAAGEKEVTGAKLERGQVKYQENSKGIVPMKWKDKREVLIVSGQLLPTGKINRIDKPIIKPEVIIHYKFNAMEGSVDIAHQLASYEATKKHKMVP</sequence>
<evidence type="ECO:0000313" key="2">
    <source>
        <dbReference type="Proteomes" id="UP000801492"/>
    </source>
</evidence>
<gene>
    <name evidence="1" type="ORF">ILUMI_07695</name>
</gene>
<protein>
    <submittedName>
        <fullName evidence="1">Uncharacterized protein</fullName>
    </submittedName>
</protein>
<evidence type="ECO:0000313" key="1">
    <source>
        <dbReference type="EMBL" id="KAF2898482.1"/>
    </source>
</evidence>
<comment type="caution">
    <text evidence="1">The sequence shown here is derived from an EMBL/GenBank/DDBJ whole genome shotgun (WGS) entry which is preliminary data.</text>
</comment>
<dbReference type="AlphaFoldDB" id="A0A8K0GE52"/>
<keyword evidence="2" id="KW-1185">Reference proteome</keyword>
<proteinExistence type="predicted"/>
<name>A0A8K0GE52_IGNLU</name>
<organism evidence="1 2">
    <name type="scientific">Ignelater luminosus</name>
    <name type="common">Cucubano</name>
    <name type="synonym">Pyrophorus luminosus</name>
    <dbReference type="NCBI Taxonomy" id="2038154"/>
    <lineage>
        <taxon>Eukaryota</taxon>
        <taxon>Metazoa</taxon>
        <taxon>Ecdysozoa</taxon>
        <taxon>Arthropoda</taxon>
        <taxon>Hexapoda</taxon>
        <taxon>Insecta</taxon>
        <taxon>Pterygota</taxon>
        <taxon>Neoptera</taxon>
        <taxon>Endopterygota</taxon>
        <taxon>Coleoptera</taxon>
        <taxon>Polyphaga</taxon>
        <taxon>Elateriformia</taxon>
        <taxon>Elateroidea</taxon>
        <taxon>Elateridae</taxon>
        <taxon>Agrypninae</taxon>
        <taxon>Pyrophorini</taxon>
        <taxon>Ignelater</taxon>
    </lineage>
</organism>
<dbReference type="EMBL" id="VTPC01003465">
    <property type="protein sequence ID" value="KAF2898482.1"/>
    <property type="molecule type" value="Genomic_DNA"/>
</dbReference>
<reference evidence="1" key="1">
    <citation type="submission" date="2019-08" db="EMBL/GenBank/DDBJ databases">
        <title>The genome of the North American firefly Photinus pyralis.</title>
        <authorList>
            <consortium name="Photinus pyralis genome working group"/>
            <person name="Fallon T.R."/>
            <person name="Sander Lower S.E."/>
            <person name="Weng J.-K."/>
        </authorList>
    </citation>
    <scope>NUCLEOTIDE SEQUENCE</scope>
    <source>
        <strain evidence="1">TRF0915ILg1</strain>
        <tissue evidence="1">Whole body</tissue>
    </source>
</reference>
<dbReference type="Proteomes" id="UP000801492">
    <property type="component" value="Unassembled WGS sequence"/>
</dbReference>
<accession>A0A8K0GE52</accession>